<protein>
    <submittedName>
        <fullName evidence="1">Uncharacterized protein</fullName>
    </submittedName>
</protein>
<evidence type="ECO:0000313" key="1">
    <source>
        <dbReference type="EMBL" id="MDY8110169.1"/>
    </source>
</evidence>
<dbReference type="EMBL" id="JAXLPB010000004">
    <property type="protein sequence ID" value="MDY8110169.1"/>
    <property type="molecule type" value="Genomic_DNA"/>
</dbReference>
<evidence type="ECO:0000313" key="2">
    <source>
        <dbReference type="Proteomes" id="UP001294412"/>
    </source>
</evidence>
<organism evidence="1 2">
    <name type="scientific">Fulvimarina uroteuthidis</name>
    <dbReference type="NCBI Taxonomy" id="3098149"/>
    <lineage>
        <taxon>Bacteria</taxon>
        <taxon>Pseudomonadati</taxon>
        <taxon>Pseudomonadota</taxon>
        <taxon>Alphaproteobacteria</taxon>
        <taxon>Hyphomicrobiales</taxon>
        <taxon>Aurantimonadaceae</taxon>
        <taxon>Fulvimarina</taxon>
    </lineage>
</organism>
<comment type="caution">
    <text evidence="1">The sequence shown here is derived from an EMBL/GenBank/DDBJ whole genome shotgun (WGS) entry which is preliminary data.</text>
</comment>
<proteinExistence type="predicted"/>
<name>A0ABU5I5T1_9HYPH</name>
<sequence length="90" mass="10050">MHRKNTDKGSAVEARVGSGPRVARRLAVLLDRFGILAEFDISSATSSGRSAESPQRRRLASVRPNLDEFDYEFYRGIQRTIREKTSAVAP</sequence>
<accession>A0ABU5I5T1</accession>
<keyword evidence="2" id="KW-1185">Reference proteome</keyword>
<dbReference type="RefSeq" id="WP_322187692.1">
    <property type="nucleotide sequence ID" value="NZ_JAXLPB010000004.1"/>
</dbReference>
<dbReference type="Proteomes" id="UP001294412">
    <property type="component" value="Unassembled WGS sequence"/>
</dbReference>
<reference evidence="1 2" key="1">
    <citation type="submission" date="2023-12" db="EMBL/GenBank/DDBJ databases">
        <title>Description of Novel Strain Fulvimarina sp. 2208YS6-2-32 isolated from Uroteuthis (Photololigo) edulis.</title>
        <authorList>
            <person name="Park J.-S."/>
        </authorList>
    </citation>
    <scope>NUCLEOTIDE SEQUENCE [LARGE SCALE GENOMIC DNA]</scope>
    <source>
        <strain evidence="1 2">2208YS6-2-32</strain>
    </source>
</reference>
<gene>
    <name evidence="1" type="ORF">U0C82_13575</name>
</gene>